<dbReference type="Gene3D" id="3.20.200.10">
    <property type="entry name" value="MHCK/EF2 kinase"/>
    <property type="match status" value="1"/>
</dbReference>
<gene>
    <name evidence="9" type="ORF">FRACYDRAFT_235084</name>
</gene>
<evidence type="ECO:0000259" key="8">
    <source>
        <dbReference type="PROSITE" id="PS51158"/>
    </source>
</evidence>
<keyword evidence="4" id="KW-0418">Kinase</keyword>
<dbReference type="AlphaFoldDB" id="A0A1E7FTH4"/>
<dbReference type="InterPro" id="IPR004166">
    <property type="entry name" value="a-kinase_dom"/>
</dbReference>
<dbReference type="PANTHER" id="PTHR45992">
    <property type="entry name" value="EUKARYOTIC ELONGATION FACTOR 2 KINASE-RELATED"/>
    <property type="match status" value="1"/>
</dbReference>
<dbReference type="SUPFAM" id="SSF53300">
    <property type="entry name" value="vWA-like"/>
    <property type="match status" value="1"/>
</dbReference>
<evidence type="ECO:0000256" key="1">
    <source>
        <dbReference type="ARBA" id="ARBA00022527"/>
    </source>
</evidence>
<dbReference type="PROSITE" id="PS51158">
    <property type="entry name" value="ALPHA_KINASE"/>
    <property type="match status" value="1"/>
</dbReference>
<keyword evidence="3" id="KW-0547">Nucleotide-binding</keyword>
<reference evidence="9 10" key="1">
    <citation type="submission" date="2016-09" db="EMBL/GenBank/DDBJ databases">
        <title>Extensive genetic diversity and differential bi-allelic expression allows diatom success in the polar Southern Ocean.</title>
        <authorList>
            <consortium name="DOE Joint Genome Institute"/>
            <person name="Mock T."/>
            <person name="Otillar R.P."/>
            <person name="Strauss J."/>
            <person name="Dupont C."/>
            <person name="Frickenhaus S."/>
            <person name="Maumus F."/>
            <person name="Mcmullan M."/>
            <person name="Sanges R."/>
            <person name="Schmutz J."/>
            <person name="Toseland A."/>
            <person name="Valas R."/>
            <person name="Veluchamy A."/>
            <person name="Ward B.J."/>
            <person name="Allen A."/>
            <person name="Barry K."/>
            <person name="Falciatore A."/>
            <person name="Ferrante M."/>
            <person name="Fortunato A.E."/>
            <person name="Gloeckner G."/>
            <person name="Gruber A."/>
            <person name="Hipkin R."/>
            <person name="Janech M."/>
            <person name="Kroth P."/>
            <person name="Leese F."/>
            <person name="Lindquist E."/>
            <person name="Lyon B.R."/>
            <person name="Martin J."/>
            <person name="Mayer C."/>
            <person name="Parker M."/>
            <person name="Quesneville H."/>
            <person name="Raymond J."/>
            <person name="Uhlig C."/>
            <person name="Valentin K.U."/>
            <person name="Worden A.Z."/>
            <person name="Armbrust E.V."/>
            <person name="Bowler C."/>
            <person name="Green B."/>
            <person name="Moulton V."/>
            <person name="Van Oosterhout C."/>
            <person name="Grigoriev I."/>
        </authorList>
    </citation>
    <scope>NUCLEOTIDE SEQUENCE [LARGE SCALE GENOMIC DNA]</scope>
    <source>
        <strain evidence="9 10">CCMP1102</strain>
    </source>
</reference>
<dbReference type="InterPro" id="IPR036465">
    <property type="entry name" value="vWFA_dom_sf"/>
</dbReference>
<dbReference type="InParanoid" id="A0A1E7FTH4"/>
<feature type="domain" description="VWFA" evidence="7">
    <location>
        <begin position="106"/>
        <end position="325"/>
    </location>
</feature>
<dbReference type="InterPro" id="IPR011009">
    <property type="entry name" value="Kinase-like_dom_sf"/>
</dbReference>
<dbReference type="InterPro" id="IPR002035">
    <property type="entry name" value="VWF_A"/>
</dbReference>
<evidence type="ECO:0000256" key="4">
    <source>
        <dbReference type="ARBA" id="ARBA00022777"/>
    </source>
</evidence>
<evidence type="ECO:0000313" key="10">
    <source>
        <dbReference type="Proteomes" id="UP000095751"/>
    </source>
</evidence>
<dbReference type="CDD" id="cd00198">
    <property type="entry name" value="vWFA"/>
    <property type="match status" value="1"/>
</dbReference>
<dbReference type="SMART" id="SM00811">
    <property type="entry name" value="Alpha_kinase"/>
    <property type="match status" value="1"/>
</dbReference>
<dbReference type="SUPFAM" id="SSF56112">
    <property type="entry name" value="Protein kinase-like (PK-like)"/>
    <property type="match status" value="1"/>
</dbReference>
<keyword evidence="10" id="KW-1185">Reference proteome</keyword>
<keyword evidence="2" id="KW-0808">Transferase</keyword>
<proteinExistence type="predicted"/>
<dbReference type="GO" id="GO:0004674">
    <property type="term" value="F:protein serine/threonine kinase activity"/>
    <property type="evidence" value="ECO:0007669"/>
    <property type="project" value="UniProtKB-KW"/>
</dbReference>
<evidence type="ECO:0000256" key="3">
    <source>
        <dbReference type="ARBA" id="ARBA00022741"/>
    </source>
</evidence>
<evidence type="ECO:0000313" key="9">
    <source>
        <dbReference type="EMBL" id="OEU21458.1"/>
    </source>
</evidence>
<dbReference type="PANTHER" id="PTHR45992:SF11">
    <property type="entry name" value="ALPHA-TYPE PROTEIN KINASE DOMAIN-CONTAINING PROTEIN"/>
    <property type="match status" value="1"/>
</dbReference>
<keyword evidence="1" id="KW-0723">Serine/threonine-protein kinase</keyword>
<sequence length="727" mass="83471">MEFNKQTSLITILSSAHGRLRREQRDIDKRDLQKAIKHGTRYFQPCQRTWVVTYDGIIFVVDKALKREVTVFPAPLATAPISLQVAADHSAAKEVLKRKPELCNSHTVLVIDNSGSMRVRDIPLHRDRQIAAYTLTALEFIAEQLFNNTANNSDVVSLVEFSNEATIIFEREPVSWVLFNKLLSRRDKRKYNARKLYKNRDSIYCDSNYIPALVEAYHLLKEEIHEDCALHLFFLSDGAPTDSSHLQVGPNSALEMMAAQIKEIALEFSERLDITMVGFGSTLRDFKALEIMIKAAKEASPKSNSTFVYCEKIADSISEAITTAATSLATKRTSLMGRAMPHQGYTRRNIEREIKSHCAAEWRFHRIVGHFIFNSRLNDWKQCPDLPPGSWREGDHEMINDRLKAGLPLPPYVAVRNMAIDAGLERVAFRCRLSDEPIQTKFVFGPMVAKETDHIDLISKNIEFHKIFCQTQSLAGYMAHEFSNRLQALPDFSASTTPRITFLPCSVLLVEDPTWPGEKRGFLVEKELDYERYRWCKWNDNAGMVDGRVAHIPIDVEHELAQLEKGTDMVIEEGHDDDEDDDKDDRDDNDEEEYSDDEDLQDEMLLAPITEFDDSSLISKPSDYLQAFSHFTYLFTKGKILVCDLQGVYNTDMIPPTFELSDPVIHYRSKNRNKVYGVTDRGQKGHQLFFNTHKCGKVCKFMQLSKKNPEWQEHWHKRSEESQRKGK</sequence>
<accession>A0A1E7FTH4</accession>
<dbReference type="Proteomes" id="UP000095751">
    <property type="component" value="Unassembled WGS sequence"/>
</dbReference>
<evidence type="ECO:0000256" key="5">
    <source>
        <dbReference type="ARBA" id="ARBA00022840"/>
    </source>
</evidence>
<evidence type="ECO:0008006" key="11">
    <source>
        <dbReference type="Google" id="ProtNLM"/>
    </source>
</evidence>
<dbReference type="PROSITE" id="PS50234">
    <property type="entry name" value="VWFA"/>
    <property type="match status" value="1"/>
</dbReference>
<dbReference type="Pfam" id="PF02816">
    <property type="entry name" value="Alpha_kinase"/>
    <property type="match status" value="2"/>
</dbReference>
<dbReference type="KEGG" id="fcy:FRACYDRAFT_235084"/>
<keyword evidence="5" id="KW-0067">ATP-binding</keyword>
<dbReference type="GO" id="GO:0005524">
    <property type="term" value="F:ATP binding"/>
    <property type="evidence" value="ECO:0007669"/>
    <property type="project" value="UniProtKB-KW"/>
</dbReference>
<protein>
    <recommendedName>
        <fullName evidence="11">Kinase-like protein</fullName>
    </recommendedName>
</protein>
<evidence type="ECO:0000256" key="6">
    <source>
        <dbReference type="SAM" id="MobiDB-lite"/>
    </source>
</evidence>
<feature type="domain" description="Alpha-type protein kinase" evidence="8">
    <location>
        <begin position="383"/>
        <end position="707"/>
    </location>
</feature>
<dbReference type="InterPro" id="IPR051852">
    <property type="entry name" value="Alpha-type_PK"/>
</dbReference>
<dbReference type="Gene3D" id="3.40.50.410">
    <property type="entry name" value="von Willebrand factor, type A domain"/>
    <property type="match status" value="1"/>
</dbReference>
<name>A0A1E7FTH4_9STRA</name>
<feature type="region of interest" description="Disordered" evidence="6">
    <location>
        <begin position="573"/>
        <end position="600"/>
    </location>
</feature>
<organism evidence="9 10">
    <name type="scientific">Fragilariopsis cylindrus CCMP1102</name>
    <dbReference type="NCBI Taxonomy" id="635003"/>
    <lineage>
        <taxon>Eukaryota</taxon>
        <taxon>Sar</taxon>
        <taxon>Stramenopiles</taxon>
        <taxon>Ochrophyta</taxon>
        <taxon>Bacillariophyta</taxon>
        <taxon>Bacillariophyceae</taxon>
        <taxon>Bacillariophycidae</taxon>
        <taxon>Bacillariales</taxon>
        <taxon>Bacillariaceae</taxon>
        <taxon>Fragilariopsis</taxon>
    </lineage>
</organism>
<evidence type="ECO:0000259" key="7">
    <source>
        <dbReference type="PROSITE" id="PS50234"/>
    </source>
</evidence>
<dbReference type="EMBL" id="KV784354">
    <property type="protein sequence ID" value="OEU21458.1"/>
    <property type="molecule type" value="Genomic_DNA"/>
</dbReference>
<dbReference type="OrthoDB" id="301415at2759"/>
<evidence type="ECO:0000256" key="2">
    <source>
        <dbReference type="ARBA" id="ARBA00022679"/>
    </source>
</evidence>